<keyword evidence="1" id="KW-1133">Transmembrane helix</keyword>
<evidence type="ECO:0000313" key="3">
    <source>
        <dbReference type="Proteomes" id="UP000297643"/>
    </source>
</evidence>
<feature type="transmembrane region" description="Helical" evidence="1">
    <location>
        <begin position="94"/>
        <end position="113"/>
    </location>
</feature>
<evidence type="ECO:0000313" key="2">
    <source>
        <dbReference type="EMBL" id="TFB99671.1"/>
    </source>
</evidence>
<evidence type="ECO:0000256" key="1">
    <source>
        <dbReference type="SAM" id="Phobius"/>
    </source>
</evidence>
<reference evidence="2 3" key="1">
    <citation type="submission" date="2019-03" db="EMBL/GenBank/DDBJ databases">
        <title>Genomics of glacier-inhabiting Cryobacterium strains.</title>
        <authorList>
            <person name="Liu Q."/>
            <person name="Xin Y.-H."/>
        </authorList>
    </citation>
    <scope>NUCLEOTIDE SEQUENCE [LARGE SCALE GENOMIC DNA]</scope>
    <source>
        <strain evidence="2 3">RHLT2-21</strain>
    </source>
</reference>
<dbReference type="Proteomes" id="UP000297643">
    <property type="component" value="Unassembled WGS sequence"/>
</dbReference>
<dbReference type="AlphaFoldDB" id="A0A4R8W0G4"/>
<keyword evidence="1" id="KW-0472">Membrane</keyword>
<dbReference type="InterPro" id="IPR049790">
    <property type="entry name" value="Rv3655c/TadE"/>
</dbReference>
<evidence type="ECO:0008006" key="4">
    <source>
        <dbReference type="Google" id="ProtNLM"/>
    </source>
</evidence>
<feature type="transmembrane region" description="Helical" evidence="1">
    <location>
        <begin position="15"/>
        <end position="33"/>
    </location>
</feature>
<dbReference type="NCBIfam" id="NF041390">
    <property type="entry name" value="TadE_Rv3655c"/>
    <property type="match status" value="1"/>
</dbReference>
<dbReference type="RefSeq" id="WP_134510949.1">
    <property type="nucleotide sequence ID" value="NZ_SOFM01000050.1"/>
</dbReference>
<dbReference type="EMBL" id="SOFM01000050">
    <property type="protein sequence ID" value="TFB99671.1"/>
    <property type="molecule type" value="Genomic_DNA"/>
</dbReference>
<keyword evidence="1" id="KW-0812">Transmembrane</keyword>
<comment type="caution">
    <text evidence="2">The sequence shown here is derived from an EMBL/GenBank/DDBJ whole genome shotgun (WGS) entry which is preliminary data.</text>
</comment>
<accession>A0A4R8W0G4</accession>
<keyword evidence="3" id="KW-1185">Reference proteome</keyword>
<sequence length="115" mass="11333">MPSPWGDRGTVTAEFAAVVPAVLLVLALCLGAVQVSGEQVRLTGAAAAAARSLARGDGDDAAAGLVRRLVGPASMTTERQGDFVCVRLRMPSGFGAFAAFGVTVAAASCALGGGA</sequence>
<proteinExistence type="predicted"/>
<organism evidence="2 3">
    <name type="scientific">Cryobacterium mannosilyticum</name>
    <dbReference type="NCBI Taxonomy" id="1259190"/>
    <lineage>
        <taxon>Bacteria</taxon>
        <taxon>Bacillati</taxon>
        <taxon>Actinomycetota</taxon>
        <taxon>Actinomycetes</taxon>
        <taxon>Micrococcales</taxon>
        <taxon>Microbacteriaceae</taxon>
        <taxon>Cryobacterium</taxon>
    </lineage>
</organism>
<protein>
    <recommendedName>
        <fullName evidence="4">Pilus assembly protein</fullName>
    </recommendedName>
</protein>
<name>A0A4R8W0G4_9MICO</name>
<gene>
    <name evidence="2" type="ORF">E3O32_16620</name>
</gene>